<dbReference type="InterPro" id="IPR058626">
    <property type="entry name" value="MdtA-like_b-barrel"/>
</dbReference>
<evidence type="ECO:0000313" key="14">
    <source>
        <dbReference type="Proteomes" id="UP000077098"/>
    </source>
</evidence>
<evidence type="ECO:0000256" key="3">
    <source>
        <dbReference type="ARBA" id="ARBA00022448"/>
    </source>
</evidence>
<dbReference type="InterPro" id="IPR006143">
    <property type="entry name" value="RND_pump_MFP"/>
</dbReference>
<evidence type="ECO:0000259" key="11">
    <source>
        <dbReference type="Pfam" id="PF25944"/>
    </source>
</evidence>
<dbReference type="InterPro" id="IPR030190">
    <property type="entry name" value="MacA_alpha-hairpin_sf"/>
</dbReference>
<sequence>MTRHITRKRLILAAVTLVGLLVVWLMFLRPPAKPELVTAQARTGDIEEVVLATGVLEPLELVRVGAQASGRIEHLAVKIGDIVEAGQLVAEIDSQTRRNTLRDREAALANIRAAHAARRAGLVKAEKDFERERDLLAGGSTPRAQYDAAVATRDNARAEVQALEAQITQAQVALESAGVELGYTRITAPIAGTVVAIVTDEGQTVNALQTAPTIVMIARLDTMTVRADISEADVVRVRRGLPVWFSILGDPKRRFDGELRQVEPAPASIANESNAAASRINSTNGAVYYTGLIDVANADGILRPSMTAQVSIVLSRVSGTVLVPLSAVEGAPRAGDTARVRILDAVGEVQIRQVQVGIDNGADIQILGGLQAGETIVLGASTDERTDGQAQLAAAKR</sequence>
<comment type="subcellular location">
    <subcellularLocation>
        <location evidence="1">Cell membrane</location>
    </subcellularLocation>
</comment>
<evidence type="ECO:0000313" key="13">
    <source>
        <dbReference type="EMBL" id="OAE49114.1"/>
    </source>
</evidence>
<dbReference type="GO" id="GO:0015562">
    <property type="term" value="F:efflux transmembrane transporter activity"/>
    <property type="evidence" value="ECO:0007669"/>
    <property type="project" value="TreeGrafter"/>
</dbReference>
<evidence type="ECO:0000256" key="8">
    <source>
        <dbReference type="SAM" id="Coils"/>
    </source>
</evidence>
<feature type="domain" description="Multidrug resistance protein MdtA-like alpha-helical hairpin" evidence="9">
    <location>
        <begin position="108"/>
        <end position="184"/>
    </location>
</feature>
<dbReference type="GO" id="GO:1990195">
    <property type="term" value="C:macrolide transmembrane transporter complex"/>
    <property type="evidence" value="ECO:0007669"/>
    <property type="project" value="InterPro"/>
</dbReference>
<keyword evidence="5" id="KW-0997">Cell inner membrane</keyword>
<protein>
    <submittedName>
        <fullName evidence="13">Efflux transporter periplasmic adaptor subunit</fullName>
    </submittedName>
</protein>
<dbReference type="Gene3D" id="2.40.50.100">
    <property type="match status" value="1"/>
</dbReference>
<feature type="domain" description="Multidrug resistance protein MdtA-like barrel-sandwich hybrid" evidence="10">
    <location>
        <begin position="61"/>
        <end position="216"/>
    </location>
</feature>
<evidence type="ECO:0000256" key="2">
    <source>
        <dbReference type="ARBA" id="ARBA00009477"/>
    </source>
</evidence>
<feature type="domain" description="Multidrug resistance protein MdtA-like C-terminal permuted SH3" evidence="12">
    <location>
        <begin position="321"/>
        <end position="378"/>
    </location>
</feature>
<evidence type="ECO:0000259" key="9">
    <source>
        <dbReference type="Pfam" id="PF25876"/>
    </source>
</evidence>
<dbReference type="InterPro" id="IPR058627">
    <property type="entry name" value="MdtA-like_C"/>
</dbReference>
<evidence type="ECO:0000256" key="7">
    <source>
        <dbReference type="ARBA" id="ARBA00023136"/>
    </source>
</evidence>
<comment type="caution">
    <text evidence="13">The sequence shown here is derived from an EMBL/GenBank/DDBJ whole genome shotgun (WGS) entry which is preliminary data.</text>
</comment>
<accession>A0A176XGW5</accession>
<feature type="domain" description="Multidrug resistance protein MdtA-like beta-barrel" evidence="11">
    <location>
        <begin position="222"/>
        <end position="313"/>
    </location>
</feature>
<comment type="similarity">
    <text evidence="2">Belongs to the membrane fusion protein (MFP) (TC 8.A.1) family.</text>
</comment>
<dbReference type="EMBL" id="LXPS01000003">
    <property type="protein sequence ID" value="OAE49114.1"/>
    <property type="molecule type" value="Genomic_DNA"/>
</dbReference>
<keyword evidence="3" id="KW-0813">Transport</keyword>
<feature type="coiled-coil region" evidence="8">
    <location>
        <begin position="146"/>
        <end position="180"/>
    </location>
</feature>
<dbReference type="PANTHER" id="PTHR30469:SF33">
    <property type="entry name" value="SLR1207 PROTEIN"/>
    <property type="match status" value="1"/>
</dbReference>
<evidence type="ECO:0000256" key="6">
    <source>
        <dbReference type="ARBA" id="ARBA00023054"/>
    </source>
</evidence>
<dbReference type="AlphaFoldDB" id="A0A176XGW5"/>
<dbReference type="GO" id="GO:1990281">
    <property type="term" value="C:efflux pump complex"/>
    <property type="evidence" value="ECO:0007669"/>
    <property type="project" value="TreeGrafter"/>
</dbReference>
<dbReference type="InterPro" id="IPR058625">
    <property type="entry name" value="MdtA-like_BSH"/>
</dbReference>
<dbReference type="Gene3D" id="2.40.420.20">
    <property type="match status" value="1"/>
</dbReference>
<dbReference type="SUPFAM" id="SSF111369">
    <property type="entry name" value="HlyD-like secretion proteins"/>
    <property type="match status" value="1"/>
</dbReference>
<dbReference type="Pfam" id="PF25967">
    <property type="entry name" value="RND-MFP_C"/>
    <property type="match status" value="1"/>
</dbReference>
<keyword evidence="4" id="KW-1003">Cell membrane</keyword>
<gene>
    <name evidence="13" type="ORF">A7J57_00320</name>
</gene>
<dbReference type="Gene3D" id="2.40.30.170">
    <property type="match status" value="1"/>
</dbReference>
<dbReference type="NCBIfam" id="TIGR01730">
    <property type="entry name" value="RND_mfp"/>
    <property type="match status" value="1"/>
</dbReference>
<reference evidence="13 14" key="1">
    <citation type="submission" date="2016-05" db="EMBL/GenBank/DDBJ databases">
        <authorList>
            <person name="Lavstsen T."/>
            <person name="Jespersen J.S."/>
        </authorList>
    </citation>
    <scope>NUCLEOTIDE SEQUENCE [LARGE SCALE GENOMIC DNA]</scope>
    <source>
        <strain evidence="13 14">KCJ1736</strain>
    </source>
</reference>
<evidence type="ECO:0000256" key="5">
    <source>
        <dbReference type="ARBA" id="ARBA00022519"/>
    </source>
</evidence>
<dbReference type="Gene3D" id="6.10.140.1990">
    <property type="match status" value="1"/>
</dbReference>
<keyword evidence="6 8" id="KW-0175">Coiled coil</keyword>
<evidence type="ECO:0000256" key="4">
    <source>
        <dbReference type="ARBA" id="ARBA00022475"/>
    </source>
</evidence>
<evidence type="ECO:0000259" key="10">
    <source>
        <dbReference type="Pfam" id="PF25917"/>
    </source>
</evidence>
<dbReference type="GO" id="GO:0030313">
    <property type="term" value="C:cell envelope"/>
    <property type="evidence" value="ECO:0007669"/>
    <property type="project" value="UniProtKB-SubCell"/>
</dbReference>
<proteinExistence type="inferred from homology"/>
<keyword evidence="7" id="KW-0472">Membrane</keyword>
<dbReference type="PANTHER" id="PTHR30469">
    <property type="entry name" value="MULTIDRUG RESISTANCE PROTEIN MDTA"/>
    <property type="match status" value="1"/>
</dbReference>
<evidence type="ECO:0000259" key="12">
    <source>
        <dbReference type="Pfam" id="PF25967"/>
    </source>
</evidence>
<name>A0A176XGW5_AGRTU</name>
<dbReference type="Pfam" id="PF25876">
    <property type="entry name" value="HH_MFP_RND"/>
    <property type="match status" value="1"/>
</dbReference>
<dbReference type="Pfam" id="PF25944">
    <property type="entry name" value="Beta-barrel_RND"/>
    <property type="match status" value="1"/>
</dbReference>
<dbReference type="GO" id="GO:1990961">
    <property type="term" value="P:xenobiotic detoxification by transmembrane export across the plasma membrane"/>
    <property type="evidence" value="ECO:0007669"/>
    <property type="project" value="InterPro"/>
</dbReference>
<organism evidence="13 14">
    <name type="scientific">Agrobacterium tumefaciens</name>
    <dbReference type="NCBI Taxonomy" id="358"/>
    <lineage>
        <taxon>Bacteria</taxon>
        <taxon>Pseudomonadati</taxon>
        <taxon>Pseudomonadota</taxon>
        <taxon>Alphaproteobacteria</taxon>
        <taxon>Hyphomicrobiales</taxon>
        <taxon>Rhizobiaceae</taxon>
        <taxon>Rhizobium/Agrobacterium group</taxon>
        <taxon>Agrobacterium</taxon>
        <taxon>Agrobacterium tumefaciens complex</taxon>
    </lineage>
</organism>
<evidence type="ECO:0000256" key="1">
    <source>
        <dbReference type="ARBA" id="ARBA00004236"/>
    </source>
</evidence>
<dbReference type="GO" id="GO:0019898">
    <property type="term" value="C:extrinsic component of membrane"/>
    <property type="evidence" value="ECO:0007669"/>
    <property type="project" value="InterPro"/>
</dbReference>
<dbReference type="Pfam" id="PF25917">
    <property type="entry name" value="BSH_RND"/>
    <property type="match status" value="1"/>
</dbReference>
<dbReference type="Proteomes" id="UP000077098">
    <property type="component" value="Unassembled WGS sequence"/>
</dbReference>
<dbReference type="InterPro" id="IPR058624">
    <property type="entry name" value="MdtA-like_HH"/>
</dbReference>